<dbReference type="AlphaFoldDB" id="A0A2X1UUK0"/>
<evidence type="ECO:0000313" key="2">
    <source>
        <dbReference type="Proteomes" id="UP000250242"/>
    </source>
</evidence>
<sequence>MPQLSAVGISGLQAGEDVNQSNVARKNILNNRYAVSKLKEHLELGGRKFEGETVFIKEEIANLLAIDERTVDRYLHDYAEELSENGYRVIRGKALQSLKSSYVSDMSVANISPKTPVLGIFTFRTLLNLAMLVTESDVAKAIRSRMLDIVIDLIAEKAGGHTKYINQRVSDYLPAAFREESYRKEFSDALDQYLNMPNIKYAIYTNKIYQAVFRENAAEYREILKLSEKDKVRNTMYSEVLNLIASFEHGLANEMKQKSQELGRKLQPIELDLLISQAEDNRYLKPSIEDARIKMASRDLGFRGVQHNKLAHYIDAIPESDFEAFLGERSKSLEKQLLDPEMLAVFKRLKDR</sequence>
<dbReference type="EMBL" id="UATH01000001">
    <property type="protein sequence ID" value="SPY07283.1"/>
    <property type="molecule type" value="Genomic_DNA"/>
</dbReference>
<dbReference type="RefSeq" id="WP_113062235.1">
    <property type="nucleotide sequence ID" value="NZ_UATH01000001.1"/>
</dbReference>
<protein>
    <recommendedName>
        <fullName evidence="3">DNA-binding protein</fullName>
    </recommendedName>
</protein>
<organism evidence="1 2">
    <name type="scientific">Oligella urethralis</name>
    <dbReference type="NCBI Taxonomy" id="90245"/>
    <lineage>
        <taxon>Bacteria</taxon>
        <taxon>Pseudomonadati</taxon>
        <taxon>Pseudomonadota</taxon>
        <taxon>Betaproteobacteria</taxon>
        <taxon>Burkholderiales</taxon>
        <taxon>Alcaligenaceae</taxon>
        <taxon>Oligella</taxon>
    </lineage>
</organism>
<reference evidence="1 2" key="1">
    <citation type="submission" date="2018-06" db="EMBL/GenBank/DDBJ databases">
        <authorList>
            <consortium name="Pathogen Informatics"/>
            <person name="Doyle S."/>
        </authorList>
    </citation>
    <scope>NUCLEOTIDE SEQUENCE [LARGE SCALE GENOMIC DNA]</scope>
    <source>
        <strain evidence="1 2">NCTC11009</strain>
    </source>
</reference>
<evidence type="ECO:0000313" key="1">
    <source>
        <dbReference type="EMBL" id="SPY07283.1"/>
    </source>
</evidence>
<gene>
    <name evidence="1" type="ORF">NCTC11009_00479</name>
</gene>
<accession>A0A2X1UUK0</accession>
<name>A0A2X1UUK0_9BURK</name>
<dbReference type="Proteomes" id="UP000250242">
    <property type="component" value="Unassembled WGS sequence"/>
</dbReference>
<evidence type="ECO:0008006" key="3">
    <source>
        <dbReference type="Google" id="ProtNLM"/>
    </source>
</evidence>
<proteinExistence type="predicted"/>